<dbReference type="Pfam" id="PF09234">
    <property type="entry name" value="DUF1963"/>
    <property type="match status" value="1"/>
</dbReference>
<name>A0ABW8BKN9_9ACTN</name>
<dbReference type="RefSeq" id="WP_249338523.1">
    <property type="nucleotide sequence ID" value="NZ_JBITPR010000061.1"/>
</dbReference>
<dbReference type="EMBL" id="JBITPR010000061">
    <property type="protein sequence ID" value="MFI7875555.1"/>
    <property type="molecule type" value="Genomic_DNA"/>
</dbReference>
<organism evidence="1 2">
    <name type="scientific">Streptomyces salinarius</name>
    <dbReference type="NCBI Taxonomy" id="2762598"/>
    <lineage>
        <taxon>Bacteria</taxon>
        <taxon>Bacillati</taxon>
        <taxon>Actinomycetota</taxon>
        <taxon>Actinomycetes</taxon>
        <taxon>Kitasatosporales</taxon>
        <taxon>Streptomycetaceae</taxon>
        <taxon>Streptomyces</taxon>
    </lineage>
</organism>
<sequence length="236" mass="24740">MSIHQWRESTYGDDGSNRLGTATTTLMTYAGPVDDLAPVTRTGGVPLVPAGFTWPQCAECSGPMQFLAQLLVNVPGAQGAGAAADAERVLSVFMCQNDPGLCDEWDPVAGGNRALLFPRAGLTPAPVPAGDETLLAETCGIDCTARDAAPYDEARGKWSQAHGRPLRDVLGQLGGTPSWVQHDETPDCPSCARPMSFVAQLEEGHDDGTAMNFGGGGCGYAFACAPCEEGSFLWQC</sequence>
<accession>A0ABW8BKN9</accession>
<protein>
    <submittedName>
        <fullName evidence="1">YwqG family protein</fullName>
    </submittedName>
</protein>
<keyword evidence="2" id="KW-1185">Reference proteome</keyword>
<dbReference type="Proteomes" id="UP001614264">
    <property type="component" value="Unassembled WGS sequence"/>
</dbReference>
<comment type="caution">
    <text evidence="1">The sequence shown here is derived from an EMBL/GenBank/DDBJ whole genome shotgun (WGS) entry which is preliminary data.</text>
</comment>
<dbReference type="Gene3D" id="2.30.320.10">
    <property type="entry name" value="YwqG-like"/>
    <property type="match status" value="1"/>
</dbReference>
<proteinExistence type="predicted"/>
<evidence type="ECO:0000313" key="2">
    <source>
        <dbReference type="Proteomes" id="UP001614264"/>
    </source>
</evidence>
<gene>
    <name evidence="1" type="ORF">AB4829_33800</name>
</gene>
<dbReference type="InterPro" id="IPR015315">
    <property type="entry name" value="DUF1963"/>
</dbReference>
<reference evidence="1 2" key="1">
    <citation type="submission" date="2024-07" db="EMBL/GenBank/DDBJ databases">
        <title>Whole genome sequencing of Prodigiosin pigment-producing Streptomyces salinarius isolated from rhizosphere soil of Arachis hypogaea.</title>
        <authorList>
            <person name="Vidhya A."/>
            <person name="Ramya S."/>
        </authorList>
    </citation>
    <scope>NUCLEOTIDE SEQUENCE [LARGE SCALE GENOMIC DNA]</scope>
    <source>
        <strain evidence="1 2">VRMG2420</strain>
    </source>
</reference>
<evidence type="ECO:0000313" key="1">
    <source>
        <dbReference type="EMBL" id="MFI7875555.1"/>
    </source>
</evidence>